<evidence type="ECO:0000256" key="1">
    <source>
        <dbReference type="SAM" id="Phobius"/>
    </source>
</evidence>
<dbReference type="STRING" id="1618443.UV73_C0003G0034"/>
<evidence type="ECO:0000313" key="2">
    <source>
        <dbReference type="EMBL" id="KKS98092.1"/>
    </source>
</evidence>
<dbReference type="EMBL" id="LCFP01000003">
    <property type="protein sequence ID" value="KKS98092.1"/>
    <property type="molecule type" value="Genomic_DNA"/>
</dbReference>
<gene>
    <name evidence="2" type="ORF">UV73_C0003G0034</name>
</gene>
<feature type="transmembrane region" description="Helical" evidence="1">
    <location>
        <begin position="12"/>
        <end position="33"/>
    </location>
</feature>
<keyword evidence="1" id="KW-0812">Transmembrane</keyword>
<organism evidence="2 3">
    <name type="scientific">Candidatus Gottesmanbacteria bacterium GW2011_GWA2_43_14</name>
    <dbReference type="NCBI Taxonomy" id="1618443"/>
    <lineage>
        <taxon>Bacteria</taxon>
        <taxon>Candidatus Gottesmaniibacteriota</taxon>
    </lineage>
</organism>
<name>A0A0G1DKL5_9BACT</name>
<dbReference type="Proteomes" id="UP000034894">
    <property type="component" value="Unassembled WGS sequence"/>
</dbReference>
<evidence type="ECO:0000313" key="3">
    <source>
        <dbReference type="Proteomes" id="UP000034894"/>
    </source>
</evidence>
<dbReference type="AlphaFoldDB" id="A0A0G1DKL5"/>
<protein>
    <submittedName>
        <fullName evidence="2">Uncharacterized protein</fullName>
    </submittedName>
</protein>
<reference evidence="2 3" key="1">
    <citation type="journal article" date="2015" name="Nature">
        <title>rRNA introns, odd ribosomes, and small enigmatic genomes across a large radiation of phyla.</title>
        <authorList>
            <person name="Brown C.T."/>
            <person name="Hug L.A."/>
            <person name="Thomas B.C."/>
            <person name="Sharon I."/>
            <person name="Castelle C.J."/>
            <person name="Singh A."/>
            <person name="Wilkins M.J."/>
            <person name="Williams K.H."/>
            <person name="Banfield J.F."/>
        </authorList>
    </citation>
    <scope>NUCLEOTIDE SEQUENCE [LARGE SCALE GENOMIC DNA]</scope>
</reference>
<sequence>MITPKDKPVKNYPWYLLFAGGLLVFSVGTAIGYTVGNTDDSTQIASVTENPLENNLENNEDESLKLGTFNPDQGEDIPTPTVVVTPVITPVVYGDENMSPAPSPRNCTLTIGFWKTHAGFGPQDDVLTPLLPIWLGTANGDKSVEVTTAEQAVLLLNKNDDASNGFNKLYAQLLGTKLNILSGSIKQAISTYLSEADTVLAQYDQNDWLGLDSDTQQYIISLAEQFDLYNNGDIGPGHCE</sequence>
<keyword evidence="1" id="KW-0472">Membrane</keyword>
<keyword evidence="1" id="KW-1133">Transmembrane helix</keyword>
<accession>A0A0G1DKL5</accession>
<proteinExistence type="predicted"/>
<comment type="caution">
    <text evidence="2">The sequence shown here is derived from an EMBL/GenBank/DDBJ whole genome shotgun (WGS) entry which is preliminary data.</text>
</comment>